<evidence type="ECO:0000256" key="3">
    <source>
        <dbReference type="ARBA" id="ARBA00023136"/>
    </source>
</evidence>
<keyword evidence="1 4" id="KW-0812">Transmembrane</keyword>
<feature type="transmembrane region" description="Helical" evidence="4">
    <location>
        <begin position="187"/>
        <end position="206"/>
    </location>
</feature>
<evidence type="ECO:0000256" key="2">
    <source>
        <dbReference type="ARBA" id="ARBA00022989"/>
    </source>
</evidence>
<dbReference type="EMBL" id="JBEDUW010000004">
    <property type="protein sequence ID" value="KAK9935696.1"/>
    <property type="molecule type" value="Genomic_DNA"/>
</dbReference>
<evidence type="ECO:0008006" key="7">
    <source>
        <dbReference type="Google" id="ProtNLM"/>
    </source>
</evidence>
<name>A0AAW1XHI1_RUBAR</name>
<evidence type="ECO:0000256" key="1">
    <source>
        <dbReference type="ARBA" id="ARBA00022692"/>
    </source>
</evidence>
<protein>
    <recommendedName>
        <fullName evidence="7">WAT1-related protein</fullName>
    </recommendedName>
</protein>
<feature type="transmembrane region" description="Helical" evidence="4">
    <location>
        <begin position="152"/>
        <end position="175"/>
    </location>
</feature>
<evidence type="ECO:0000313" key="6">
    <source>
        <dbReference type="Proteomes" id="UP001457282"/>
    </source>
</evidence>
<dbReference type="GO" id="GO:0022857">
    <property type="term" value="F:transmembrane transporter activity"/>
    <property type="evidence" value="ECO:0007669"/>
    <property type="project" value="InterPro"/>
</dbReference>
<evidence type="ECO:0000256" key="4">
    <source>
        <dbReference type="SAM" id="Phobius"/>
    </source>
</evidence>
<organism evidence="5 6">
    <name type="scientific">Rubus argutus</name>
    <name type="common">Southern blackberry</name>
    <dbReference type="NCBI Taxonomy" id="59490"/>
    <lineage>
        <taxon>Eukaryota</taxon>
        <taxon>Viridiplantae</taxon>
        <taxon>Streptophyta</taxon>
        <taxon>Embryophyta</taxon>
        <taxon>Tracheophyta</taxon>
        <taxon>Spermatophyta</taxon>
        <taxon>Magnoliopsida</taxon>
        <taxon>eudicotyledons</taxon>
        <taxon>Gunneridae</taxon>
        <taxon>Pentapetalae</taxon>
        <taxon>rosids</taxon>
        <taxon>fabids</taxon>
        <taxon>Rosales</taxon>
        <taxon>Rosaceae</taxon>
        <taxon>Rosoideae</taxon>
        <taxon>Rosoideae incertae sedis</taxon>
        <taxon>Rubus</taxon>
    </lineage>
</organism>
<keyword evidence="3 4" id="KW-0472">Membrane</keyword>
<feature type="transmembrane region" description="Helical" evidence="4">
    <location>
        <begin position="12"/>
        <end position="30"/>
    </location>
</feature>
<dbReference type="InterPro" id="IPR030184">
    <property type="entry name" value="WAT1-related"/>
</dbReference>
<dbReference type="Proteomes" id="UP001457282">
    <property type="component" value="Unassembled WGS sequence"/>
</dbReference>
<proteinExistence type="predicted"/>
<keyword evidence="2 4" id="KW-1133">Transmembrane helix</keyword>
<feature type="transmembrane region" description="Helical" evidence="4">
    <location>
        <begin position="42"/>
        <end position="65"/>
    </location>
</feature>
<reference evidence="5 6" key="1">
    <citation type="journal article" date="2023" name="G3 (Bethesda)">
        <title>A chromosome-length genome assembly and annotation of blackberry (Rubus argutus, cv. 'Hillquist').</title>
        <authorList>
            <person name="Bruna T."/>
            <person name="Aryal R."/>
            <person name="Dudchenko O."/>
            <person name="Sargent D.J."/>
            <person name="Mead D."/>
            <person name="Buti M."/>
            <person name="Cavallini A."/>
            <person name="Hytonen T."/>
            <person name="Andres J."/>
            <person name="Pham M."/>
            <person name="Weisz D."/>
            <person name="Mascagni F."/>
            <person name="Usai G."/>
            <person name="Natali L."/>
            <person name="Bassil N."/>
            <person name="Fernandez G.E."/>
            <person name="Lomsadze A."/>
            <person name="Armour M."/>
            <person name="Olukolu B."/>
            <person name="Poorten T."/>
            <person name="Britton C."/>
            <person name="Davik J."/>
            <person name="Ashrafi H."/>
            <person name="Aiden E.L."/>
            <person name="Borodovsky M."/>
            <person name="Worthington M."/>
        </authorList>
    </citation>
    <scope>NUCLEOTIDE SEQUENCE [LARGE SCALE GENOMIC DNA]</scope>
    <source>
        <strain evidence="5">PI 553951</strain>
    </source>
</reference>
<dbReference type="GO" id="GO:0016020">
    <property type="term" value="C:membrane"/>
    <property type="evidence" value="ECO:0007669"/>
    <property type="project" value="InterPro"/>
</dbReference>
<evidence type="ECO:0000313" key="5">
    <source>
        <dbReference type="EMBL" id="KAK9935696.1"/>
    </source>
</evidence>
<comment type="caution">
    <text evidence="5">The sequence shown here is derived from an EMBL/GenBank/DDBJ whole genome shotgun (WGS) entry which is preliminary data.</text>
</comment>
<accession>A0AAW1XHI1</accession>
<sequence>MGSTNTPWSSTRNALSTLLLLPYAFFIFHRSSDRPPPLTFSILCRFFLLALFGTCSGQIFGYIGIDYSSPTLGTPPCLTSSLLSLSYLLSFSGWKMCTGEGPPIICQAHPINSFLTTTTFKLDSWRPFLAADSSSSYGTFCRHRSLKSYPAVVFVVFFQCFFATIQSAVFTLIEVKDATAWKLRPDMGMMLFYTLELFQTVIRYSLISWCC</sequence>
<keyword evidence="6" id="KW-1185">Reference proteome</keyword>
<dbReference type="PANTHER" id="PTHR31218">
    <property type="entry name" value="WAT1-RELATED PROTEIN"/>
    <property type="match status" value="1"/>
</dbReference>
<dbReference type="AlphaFoldDB" id="A0AAW1XHI1"/>
<gene>
    <name evidence="5" type="ORF">M0R45_022785</name>
</gene>